<name>A0A7L9IZM8_9MICO</name>
<dbReference type="EMBL" id="CP062789">
    <property type="protein sequence ID" value="QOK22337.1"/>
    <property type="molecule type" value="Genomic_DNA"/>
</dbReference>
<gene>
    <name evidence="1" type="ORF">IGS73_14795</name>
</gene>
<proteinExistence type="predicted"/>
<sequence>MNLNTRIVSPRLVSNGLGAWTRSLAEAIALDGDRMSQRAADSGLPMMEDEPDWESFTLEDWRLVFDDPNAVWEGVETP</sequence>
<dbReference type="RefSeq" id="WP_192910850.1">
    <property type="nucleotide sequence ID" value="NZ_CP062789.1"/>
</dbReference>
<protein>
    <submittedName>
        <fullName evidence="1">Uncharacterized protein</fullName>
    </submittedName>
</protein>
<accession>A0A7L9IZM8</accession>
<dbReference type="AlphaFoldDB" id="A0A7L9IZM8"/>
<evidence type="ECO:0000313" key="2">
    <source>
        <dbReference type="Proteomes" id="UP000593998"/>
    </source>
</evidence>
<reference evidence="1 2" key="1">
    <citation type="submission" date="2020-10" db="EMBL/GenBank/DDBJ databases">
        <title>Janibacter indicus TT2 genome sequence.</title>
        <authorList>
            <person name="Lee K."/>
            <person name="Ganzorig M."/>
        </authorList>
    </citation>
    <scope>NUCLEOTIDE SEQUENCE [LARGE SCALE GENOMIC DNA]</scope>
    <source>
        <strain evidence="1 2">TT2</strain>
    </source>
</reference>
<dbReference type="Proteomes" id="UP000593998">
    <property type="component" value="Chromosome"/>
</dbReference>
<organism evidence="1 2">
    <name type="scientific">Janibacter indicus</name>
    <dbReference type="NCBI Taxonomy" id="857417"/>
    <lineage>
        <taxon>Bacteria</taxon>
        <taxon>Bacillati</taxon>
        <taxon>Actinomycetota</taxon>
        <taxon>Actinomycetes</taxon>
        <taxon>Micrococcales</taxon>
        <taxon>Intrasporangiaceae</taxon>
        <taxon>Janibacter</taxon>
    </lineage>
</organism>
<evidence type="ECO:0000313" key="1">
    <source>
        <dbReference type="EMBL" id="QOK22337.1"/>
    </source>
</evidence>